<accession>A0ABS5VS77</accession>
<dbReference type="EMBL" id="JAHESD010000029">
    <property type="protein sequence ID" value="MBT1704293.1"/>
    <property type="molecule type" value="Genomic_DNA"/>
</dbReference>
<sequence length="91" mass="10707">MSDIHIRCPKCKWEPDGKPYWQCTCGNYWDTFSTAGRCPQCGKIWKDTQCISTAGGCAAWSPHLDWYDGLDEIIQRLKEEIEERWHQEVRI</sequence>
<dbReference type="Proteomes" id="UP000772618">
    <property type="component" value="Unassembled WGS sequence"/>
</dbReference>
<evidence type="ECO:0000313" key="1">
    <source>
        <dbReference type="EMBL" id="MBT1704293.1"/>
    </source>
</evidence>
<keyword evidence="2" id="KW-1185">Reference proteome</keyword>
<name>A0ABS5VS77_9BACT</name>
<reference evidence="1 2" key="1">
    <citation type="submission" date="2021-05" db="EMBL/GenBank/DDBJ databases">
        <title>A Polyphasic approach of four new species of the genus Ohtaekwangia: Ohtaekwangia histidinii sp. nov., Ohtaekwangia cretensis sp. nov., Ohtaekwangia indiensis sp. nov., Ohtaekwangia reichenbachii sp. nov. from diverse environment.</title>
        <authorList>
            <person name="Octaviana S."/>
        </authorList>
    </citation>
    <scope>NUCLEOTIDE SEQUENCE [LARGE SCALE GENOMIC DNA]</scope>
    <source>
        <strain evidence="1 2">PWU20</strain>
    </source>
</reference>
<protein>
    <submittedName>
        <fullName evidence="1">Uncharacterized protein</fullName>
    </submittedName>
</protein>
<proteinExistence type="predicted"/>
<comment type="caution">
    <text evidence="1">The sequence shown here is derived from an EMBL/GenBank/DDBJ whole genome shotgun (WGS) entry which is preliminary data.</text>
</comment>
<dbReference type="RefSeq" id="WP_254154252.1">
    <property type="nucleotide sequence ID" value="NZ_JAHESD010000029.1"/>
</dbReference>
<organism evidence="1 2">
    <name type="scientific">Chryseosolibacter indicus</name>
    <dbReference type="NCBI Taxonomy" id="2782351"/>
    <lineage>
        <taxon>Bacteria</taxon>
        <taxon>Pseudomonadati</taxon>
        <taxon>Bacteroidota</taxon>
        <taxon>Cytophagia</taxon>
        <taxon>Cytophagales</taxon>
        <taxon>Chryseotaleaceae</taxon>
        <taxon>Chryseosolibacter</taxon>
    </lineage>
</organism>
<gene>
    <name evidence="1" type="ORF">KK060_13445</name>
</gene>
<evidence type="ECO:0000313" key="2">
    <source>
        <dbReference type="Proteomes" id="UP000772618"/>
    </source>
</evidence>